<evidence type="ECO:0000313" key="1">
    <source>
        <dbReference type="EMBL" id="KAH9481865.1"/>
    </source>
</evidence>
<reference evidence="1" key="1">
    <citation type="submission" date="2021-10" db="EMBL/GenBank/DDBJ databases">
        <title>Psilocybe cubensis genome.</title>
        <authorList>
            <person name="Mckernan K.J."/>
            <person name="Crawford S."/>
            <person name="Trippe A."/>
            <person name="Kane L.T."/>
            <person name="Mclaughlin S."/>
        </authorList>
    </citation>
    <scope>NUCLEOTIDE SEQUENCE</scope>
    <source>
        <strain evidence="1">MGC-MH-2018</strain>
    </source>
</reference>
<name>A0ACB8H3T7_PSICU</name>
<evidence type="ECO:0000313" key="2">
    <source>
        <dbReference type="Proteomes" id="UP000664032"/>
    </source>
</evidence>
<organism evidence="1 2">
    <name type="scientific">Psilocybe cubensis</name>
    <name type="common">Psychedelic mushroom</name>
    <name type="synonym">Stropharia cubensis</name>
    <dbReference type="NCBI Taxonomy" id="181762"/>
    <lineage>
        <taxon>Eukaryota</taxon>
        <taxon>Fungi</taxon>
        <taxon>Dikarya</taxon>
        <taxon>Basidiomycota</taxon>
        <taxon>Agaricomycotina</taxon>
        <taxon>Agaricomycetes</taxon>
        <taxon>Agaricomycetidae</taxon>
        <taxon>Agaricales</taxon>
        <taxon>Agaricineae</taxon>
        <taxon>Strophariaceae</taxon>
        <taxon>Psilocybe</taxon>
    </lineage>
</organism>
<protein>
    <submittedName>
        <fullName evidence="1">Uncharacterized protein</fullName>
    </submittedName>
</protein>
<accession>A0ACB8H3T7</accession>
<dbReference type="Proteomes" id="UP000664032">
    <property type="component" value="Unassembled WGS sequence"/>
</dbReference>
<keyword evidence="2" id="KW-1185">Reference proteome</keyword>
<sequence length="576" mass="65290">MHYVKTNLLLLAGLIDLVLSRPGQTVFSSSGTEIMTESQWNFDDLPSVNSTSHLVFGTVDSLLQHWPNTRYRNGMYHGHTIIPATIPVGTLLYHGTSREIVPDVPEWVATDPEHSFLFCRTLSKSSGCWQLTMVTSRPLKVLHFDGSSAAKMLGGPMDTQDLTLWGKVRPEWTFREKERIVELCKWGQPYGLDGFLRMEMNFEIMLCDFSSGVQTVSFLNLAPTRGGPPKWNPPPKEDLRAQLSPSHPPPSSPMFYATVYRVMESGSWHNHFPGDTRIELDYSRLISLYDTATFPSLQSSRFNKKRLEHRLDGISGDDANMLQARIKKALTGNAQGSGVNWKVLMRVITNRYAERLEVLQYILNSTDPAIRDANSTVQVAHRHVRSILTPYTLYSATPPTNNNDLPKGGYPWASPVFELCATTHTTYMEGAEFLSLLTPSEVLILDSIKGVTKEICRVLVGIWAEGMEYGLADPTDKKPPTAFEHSAEIIGRWSKKVENLMAWLDWSHWLRCRPACSYEEMCYLPTWPFLYSKRPFPKADYSQDIDGEGPDESNWADPQPMCIRRVEPFVDEEIMQ</sequence>
<comment type="caution">
    <text evidence="1">The sequence shown here is derived from an EMBL/GenBank/DDBJ whole genome shotgun (WGS) entry which is preliminary data.</text>
</comment>
<gene>
    <name evidence="1" type="ORF">JR316_0006395</name>
</gene>
<proteinExistence type="predicted"/>
<dbReference type="EMBL" id="JAFIQS020000005">
    <property type="protein sequence ID" value="KAH9481865.1"/>
    <property type="molecule type" value="Genomic_DNA"/>
</dbReference>